<evidence type="ECO:0000313" key="4">
    <source>
        <dbReference type="Proteomes" id="UP000027604"/>
    </source>
</evidence>
<keyword evidence="2" id="KW-0472">Membrane</keyword>
<feature type="region of interest" description="Disordered" evidence="1">
    <location>
        <begin position="1"/>
        <end position="27"/>
    </location>
</feature>
<feature type="transmembrane region" description="Helical" evidence="2">
    <location>
        <begin position="58"/>
        <end position="76"/>
    </location>
</feature>
<dbReference type="PATRIC" id="fig|1349767.4.peg.22"/>
<dbReference type="RefSeq" id="WP_051780961.1">
    <property type="nucleotide sequence ID" value="NZ_BCTH01000055.1"/>
</dbReference>
<keyword evidence="2" id="KW-0812">Transmembrane</keyword>
<gene>
    <name evidence="3" type="ORF">GJA_3415</name>
</gene>
<feature type="region of interest" description="Disordered" evidence="1">
    <location>
        <begin position="123"/>
        <end position="161"/>
    </location>
</feature>
<keyword evidence="4" id="KW-1185">Reference proteome</keyword>
<accession>W0V5D5</accession>
<dbReference type="EMBL" id="HG322949">
    <property type="protein sequence ID" value="CDG84034.1"/>
    <property type="molecule type" value="Genomic_DNA"/>
</dbReference>
<keyword evidence="2" id="KW-1133">Transmembrane helix</keyword>
<reference evidence="3 4" key="1">
    <citation type="journal article" date="2015" name="Genome Announc.">
        <title>Genome Sequence of Mushroom Soft-Rot Pathogen Janthinobacterium agaricidamnosum.</title>
        <authorList>
            <person name="Graupner K."/>
            <person name="Lackner G."/>
            <person name="Hertweck C."/>
        </authorList>
    </citation>
    <scope>NUCLEOTIDE SEQUENCE [LARGE SCALE GENOMIC DNA]</scope>
    <source>
        <strain evidence="4">NBRC 102515 / DSM 9628</strain>
    </source>
</reference>
<evidence type="ECO:0000256" key="2">
    <source>
        <dbReference type="SAM" id="Phobius"/>
    </source>
</evidence>
<dbReference type="HOGENOM" id="CLU_1198484_0_0_4"/>
<organism evidence="3 4">
    <name type="scientific">Janthinobacterium agaricidamnosum NBRC 102515 = DSM 9628</name>
    <dbReference type="NCBI Taxonomy" id="1349767"/>
    <lineage>
        <taxon>Bacteria</taxon>
        <taxon>Pseudomonadati</taxon>
        <taxon>Pseudomonadota</taxon>
        <taxon>Betaproteobacteria</taxon>
        <taxon>Burkholderiales</taxon>
        <taxon>Oxalobacteraceae</taxon>
        <taxon>Janthinobacterium</taxon>
    </lineage>
</organism>
<sequence>MQSFKDKAPRHGGPDLLAGGGKHQRPASEGNRILANLEHGPGLIPGTAAIRYRPGRTALLSAGVLLMLGVVSWLSYQQAVAPTPLVLASTPLRDARPSPAPVPAPTAEPEVQAAAIINETPPARAATPAKAAPAPVKVAPSAAPAARPSPPLPARRGGAAPDSDVALLSAMVAHANGQPPPEGSKRDVVLRKGDESTESLLQRCKELGLIEGMLCRSRICAGRWDSDLACR</sequence>
<feature type="compositionally biased region" description="Low complexity" evidence="1">
    <location>
        <begin position="123"/>
        <end position="146"/>
    </location>
</feature>
<name>W0V5D5_9BURK</name>
<dbReference type="AlphaFoldDB" id="W0V5D5"/>
<evidence type="ECO:0000313" key="3">
    <source>
        <dbReference type="EMBL" id="CDG84034.1"/>
    </source>
</evidence>
<dbReference type="KEGG" id="jag:GJA_3415"/>
<dbReference type="Proteomes" id="UP000027604">
    <property type="component" value="Chromosome I"/>
</dbReference>
<dbReference type="eggNOG" id="ENOG502ZNJG">
    <property type="taxonomic scope" value="Bacteria"/>
</dbReference>
<feature type="compositionally biased region" description="Basic and acidic residues" evidence="1">
    <location>
        <begin position="1"/>
        <end position="13"/>
    </location>
</feature>
<proteinExistence type="predicted"/>
<protein>
    <submittedName>
        <fullName evidence="3">Uncharacterized protein</fullName>
    </submittedName>
</protein>
<evidence type="ECO:0000256" key="1">
    <source>
        <dbReference type="SAM" id="MobiDB-lite"/>
    </source>
</evidence>